<dbReference type="SMART" id="SM00343">
    <property type="entry name" value="ZnF_C2HC"/>
    <property type="match status" value="1"/>
</dbReference>
<dbReference type="Pfam" id="PF03732">
    <property type="entry name" value="Retrotrans_gag"/>
    <property type="match status" value="1"/>
</dbReference>
<comment type="caution">
    <text evidence="4">The sequence shown here is derived from an EMBL/GenBank/DDBJ whole genome shotgun (WGS) entry which is preliminary data.</text>
</comment>
<evidence type="ECO:0000313" key="4">
    <source>
        <dbReference type="EMBL" id="KAF6783751.1"/>
    </source>
</evidence>
<protein>
    <submittedName>
        <fullName evidence="4">Pol-like protein</fullName>
    </submittedName>
</protein>
<feature type="region of interest" description="Disordered" evidence="2">
    <location>
        <begin position="226"/>
        <end position="271"/>
    </location>
</feature>
<proteinExistence type="predicted"/>
<dbReference type="AlphaFoldDB" id="A0A8H6ILB5"/>
<keyword evidence="1" id="KW-0479">Metal-binding</keyword>
<feature type="compositionally biased region" description="Basic residues" evidence="2">
    <location>
        <begin position="176"/>
        <end position="187"/>
    </location>
</feature>
<dbReference type="InterPro" id="IPR001878">
    <property type="entry name" value="Znf_CCHC"/>
</dbReference>
<feature type="region of interest" description="Disordered" evidence="2">
    <location>
        <begin position="150"/>
        <end position="211"/>
    </location>
</feature>
<evidence type="ECO:0000256" key="2">
    <source>
        <dbReference type="SAM" id="MobiDB-lite"/>
    </source>
</evidence>
<gene>
    <name evidence="4" type="ORF">CSOJ01_15863</name>
</gene>
<keyword evidence="5" id="KW-1185">Reference proteome</keyword>
<dbReference type="PROSITE" id="PS50158">
    <property type="entry name" value="ZF_CCHC"/>
    <property type="match status" value="1"/>
</dbReference>
<feature type="domain" description="CCHC-type" evidence="3">
    <location>
        <begin position="212"/>
        <end position="227"/>
    </location>
</feature>
<dbReference type="InterPro" id="IPR005162">
    <property type="entry name" value="Retrotrans_gag_dom"/>
</dbReference>
<dbReference type="Pfam" id="PF00098">
    <property type="entry name" value="zf-CCHC"/>
    <property type="match status" value="1"/>
</dbReference>
<dbReference type="Gene3D" id="4.10.60.10">
    <property type="entry name" value="Zinc finger, CCHC-type"/>
    <property type="match status" value="1"/>
</dbReference>
<dbReference type="SUPFAM" id="SSF57756">
    <property type="entry name" value="Retrovirus zinc finger-like domains"/>
    <property type="match status" value="1"/>
</dbReference>
<evidence type="ECO:0000313" key="5">
    <source>
        <dbReference type="Proteomes" id="UP000652219"/>
    </source>
</evidence>
<sequence length="271" mass="30480">MDRPFYPSNHELWYLINSCLETGPQQVVSTFYAAGGPSGARDPLDFMNYLDRTYLDPNTQSRAVAQLQTLRQRENESLATFLPKFERTMADAGGSNWPATVQISLLEAALTPALKDRLVTVDLPGDYPGWLARVQDIAWKVERITSRPLRRTRSPISRQKDGDGDTPMTGAARPTGVRKKTPARYRRGSSSSADSYRSRRRSTEAQRDRRECFECGEEGHIARNCRKKVEHARRADEPRVAKARPSRSAEKEAGDQLGAPSSSSEYESEKE</sequence>
<dbReference type="GO" id="GO:0008270">
    <property type="term" value="F:zinc ion binding"/>
    <property type="evidence" value="ECO:0007669"/>
    <property type="project" value="UniProtKB-KW"/>
</dbReference>
<keyword evidence="1" id="KW-0863">Zinc-finger</keyword>
<dbReference type="Proteomes" id="UP000652219">
    <property type="component" value="Unassembled WGS sequence"/>
</dbReference>
<feature type="compositionally biased region" description="Basic and acidic residues" evidence="2">
    <location>
        <begin position="201"/>
        <end position="211"/>
    </location>
</feature>
<evidence type="ECO:0000259" key="3">
    <source>
        <dbReference type="PROSITE" id="PS50158"/>
    </source>
</evidence>
<dbReference type="InterPro" id="IPR036875">
    <property type="entry name" value="Znf_CCHC_sf"/>
</dbReference>
<reference evidence="4 5" key="1">
    <citation type="journal article" date="2020" name="Phytopathology">
        <title>Genome Sequence Resources of Colletotrichum truncatum, C. plurivorum, C. musicola, and C. sojae: Four Species Pathogenic to Soybean (Glycine max).</title>
        <authorList>
            <person name="Rogerio F."/>
            <person name="Boufleur T.R."/>
            <person name="Ciampi-Guillardi M."/>
            <person name="Sukno S.A."/>
            <person name="Thon M.R."/>
            <person name="Massola Junior N.S."/>
            <person name="Baroncelli R."/>
        </authorList>
    </citation>
    <scope>NUCLEOTIDE SEQUENCE [LARGE SCALE GENOMIC DNA]</scope>
    <source>
        <strain evidence="4 5">LFN0009</strain>
    </source>
</reference>
<keyword evidence="1" id="KW-0862">Zinc</keyword>
<dbReference type="EMBL" id="WIGN01000797">
    <property type="protein sequence ID" value="KAF6783751.1"/>
    <property type="molecule type" value="Genomic_DNA"/>
</dbReference>
<accession>A0A8H6ILB5</accession>
<dbReference type="GO" id="GO:0003676">
    <property type="term" value="F:nucleic acid binding"/>
    <property type="evidence" value="ECO:0007669"/>
    <property type="project" value="InterPro"/>
</dbReference>
<organism evidence="4 5">
    <name type="scientific">Colletotrichum sojae</name>
    <dbReference type="NCBI Taxonomy" id="2175907"/>
    <lineage>
        <taxon>Eukaryota</taxon>
        <taxon>Fungi</taxon>
        <taxon>Dikarya</taxon>
        <taxon>Ascomycota</taxon>
        <taxon>Pezizomycotina</taxon>
        <taxon>Sordariomycetes</taxon>
        <taxon>Hypocreomycetidae</taxon>
        <taxon>Glomerellales</taxon>
        <taxon>Glomerellaceae</taxon>
        <taxon>Colletotrichum</taxon>
        <taxon>Colletotrichum orchidearum species complex</taxon>
    </lineage>
</organism>
<name>A0A8H6ILB5_9PEZI</name>
<evidence type="ECO:0000256" key="1">
    <source>
        <dbReference type="PROSITE-ProRule" id="PRU00047"/>
    </source>
</evidence>